<evidence type="ECO:0000313" key="1">
    <source>
        <dbReference type="EMBL" id="MBW85389.1"/>
    </source>
</evidence>
<proteinExistence type="predicted"/>
<organism evidence="1">
    <name type="scientific">Rhizophora mucronata</name>
    <name type="common">Asiatic mangrove</name>
    <dbReference type="NCBI Taxonomy" id="61149"/>
    <lineage>
        <taxon>Eukaryota</taxon>
        <taxon>Viridiplantae</taxon>
        <taxon>Streptophyta</taxon>
        <taxon>Embryophyta</taxon>
        <taxon>Tracheophyta</taxon>
        <taxon>Spermatophyta</taxon>
        <taxon>Magnoliopsida</taxon>
        <taxon>eudicotyledons</taxon>
        <taxon>Gunneridae</taxon>
        <taxon>Pentapetalae</taxon>
        <taxon>rosids</taxon>
        <taxon>fabids</taxon>
        <taxon>Malpighiales</taxon>
        <taxon>Rhizophoraceae</taxon>
        <taxon>Rhizophora</taxon>
    </lineage>
</organism>
<reference evidence="1" key="1">
    <citation type="submission" date="2018-02" db="EMBL/GenBank/DDBJ databases">
        <title>Rhizophora mucronata_Transcriptome.</title>
        <authorList>
            <person name="Meera S.P."/>
            <person name="Sreeshan A."/>
            <person name="Augustine A."/>
        </authorList>
    </citation>
    <scope>NUCLEOTIDE SEQUENCE</scope>
    <source>
        <tissue evidence="1">Leaf</tissue>
    </source>
</reference>
<accession>A0A2P2IW01</accession>
<protein>
    <submittedName>
        <fullName evidence="1">Uncharacterized protein</fullName>
    </submittedName>
</protein>
<name>A0A2P2IW01_RHIMU</name>
<sequence length="17" mass="1750">MKLPTVAPVILLGMGIP</sequence>
<dbReference type="EMBL" id="GGEC01004906">
    <property type="protein sequence ID" value="MBW85389.1"/>
    <property type="molecule type" value="Transcribed_RNA"/>
</dbReference>
<dbReference type="AlphaFoldDB" id="A0A2P2IW01"/>